<evidence type="ECO:0000256" key="1">
    <source>
        <dbReference type="ARBA" id="ARBA00004323"/>
    </source>
</evidence>
<dbReference type="EMBL" id="MU006225">
    <property type="protein sequence ID" value="KAF2827030.1"/>
    <property type="molecule type" value="Genomic_DNA"/>
</dbReference>
<evidence type="ECO:0008006" key="13">
    <source>
        <dbReference type="Google" id="ProtNLM"/>
    </source>
</evidence>
<dbReference type="OrthoDB" id="430354at2759"/>
<feature type="transmembrane region" description="Helical" evidence="10">
    <location>
        <begin position="12"/>
        <end position="30"/>
    </location>
</feature>
<comment type="similarity">
    <text evidence="3">Belongs to the MNN1/MNT family.</text>
</comment>
<dbReference type="GO" id="GO:0000026">
    <property type="term" value="F:alpha-1,2-mannosyltransferase activity"/>
    <property type="evidence" value="ECO:0007669"/>
    <property type="project" value="TreeGrafter"/>
</dbReference>
<sequence>MLANSHRVSTVVRVGAFMVFFFSCFVYFVPRRYETPALLQEPVSQVINLTELGSKFNASVVEFWQQLATALIEAKPQCNPLEVLDGFVERPGERSKPKLDKNDERRYPELTAQDETALLRAHYKMRRSAQHLAPKLPFSKDTTGIVTSANLESIPVLLVSLRMLRRTGCNLPVEVFLADWTHYTHPICERDLPSLNARCIILSNILSNATKIAKPEDSQHKSLSLLFSSFQNVLYVDTTAFPIYDPTILFTTPPYTTHGLVTWPDPHAPRISEHFYHIAAIPAPAIPYTSTSSQILLNKSLHRESLLLMLYYNHHGPSYYYLLLRSSAPAFALAALATRLPVYHVRSHSTSLGRWWNGTYRATGSAHADPGMDYEYLPPFSSHIHPSNVWMKNDTAHPIPSIEKALNYTRLAPRIPRPVFLQVDLLRMNPASVLQDKSEITFEPDGTPHRMWGLREDVVRVLGYDVEERLWGVVVEEGCRGDGESEVCRELVEWSREVVGWMGSIDRPW</sequence>
<dbReference type="PANTHER" id="PTHR31646:SF1">
    <property type="entry name" value="ALPHA-1,2-MANNOSYLTRANSFERASE MNN2"/>
    <property type="match status" value="1"/>
</dbReference>
<dbReference type="Proteomes" id="UP000799424">
    <property type="component" value="Unassembled WGS sequence"/>
</dbReference>
<comment type="subcellular location">
    <subcellularLocation>
        <location evidence="1">Golgi apparatus membrane</location>
        <topology evidence="1">Single-pass type II membrane protein</topology>
    </subcellularLocation>
</comment>
<evidence type="ECO:0000256" key="3">
    <source>
        <dbReference type="ARBA" id="ARBA00009105"/>
    </source>
</evidence>
<dbReference type="AlphaFoldDB" id="A0A6A7A125"/>
<evidence type="ECO:0000256" key="8">
    <source>
        <dbReference type="ARBA" id="ARBA00023034"/>
    </source>
</evidence>
<evidence type="ECO:0000256" key="5">
    <source>
        <dbReference type="ARBA" id="ARBA00022692"/>
    </source>
</evidence>
<evidence type="ECO:0000256" key="4">
    <source>
        <dbReference type="ARBA" id="ARBA00022679"/>
    </source>
</evidence>
<keyword evidence="9 10" id="KW-0472">Membrane</keyword>
<organism evidence="11 12">
    <name type="scientific">Ophiobolus disseminans</name>
    <dbReference type="NCBI Taxonomy" id="1469910"/>
    <lineage>
        <taxon>Eukaryota</taxon>
        <taxon>Fungi</taxon>
        <taxon>Dikarya</taxon>
        <taxon>Ascomycota</taxon>
        <taxon>Pezizomycotina</taxon>
        <taxon>Dothideomycetes</taxon>
        <taxon>Pleosporomycetidae</taxon>
        <taxon>Pleosporales</taxon>
        <taxon>Pleosporineae</taxon>
        <taxon>Phaeosphaeriaceae</taxon>
        <taxon>Ophiobolus</taxon>
    </lineage>
</organism>
<keyword evidence="7 10" id="KW-1133">Transmembrane helix</keyword>
<protein>
    <recommendedName>
        <fullName evidence="13">Glycosyltransferase family 71 protein</fullName>
    </recommendedName>
</protein>
<dbReference type="PROSITE" id="PS51257">
    <property type="entry name" value="PROKAR_LIPOPROTEIN"/>
    <property type="match status" value="1"/>
</dbReference>
<accession>A0A6A7A125</accession>
<evidence type="ECO:0000256" key="10">
    <source>
        <dbReference type="SAM" id="Phobius"/>
    </source>
</evidence>
<dbReference type="Pfam" id="PF11051">
    <property type="entry name" value="Mannosyl_trans3"/>
    <property type="match status" value="2"/>
</dbReference>
<evidence type="ECO:0000256" key="6">
    <source>
        <dbReference type="ARBA" id="ARBA00022968"/>
    </source>
</evidence>
<keyword evidence="12" id="KW-1185">Reference proteome</keyword>
<comment type="pathway">
    <text evidence="2">Protein modification; protein glycosylation.</text>
</comment>
<dbReference type="PANTHER" id="PTHR31646">
    <property type="entry name" value="ALPHA-1,2-MANNOSYLTRANSFERASE MNN2"/>
    <property type="match status" value="1"/>
</dbReference>
<evidence type="ECO:0000313" key="12">
    <source>
        <dbReference type="Proteomes" id="UP000799424"/>
    </source>
</evidence>
<dbReference type="GO" id="GO:0000139">
    <property type="term" value="C:Golgi membrane"/>
    <property type="evidence" value="ECO:0007669"/>
    <property type="project" value="UniProtKB-SubCell"/>
</dbReference>
<keyword evidence="6" id="KW-0735">Signal-anchor</keyword>
<dbReference type="GO" id="GO:0046354">
    <property type="term" value="P:mannan biosynthetic process"/>
    <property type="evidence" value="ECO:0007669"/>
    <property type="project" value="TreeGrafter"/>
</dbReference>
<evidence type="ECO:0000256" key="2">
    <source>
        <dbReference type="ARBA" id="ARBA00004922"/>
    </source>
</evidence>
<reference evidence="11" key="1">
    <citation type="journal article" date="2020" name="Stud. Mycol.">
        <title>101 Dothideomycetes genomes: a test case for predicting lifestyles and emergence of pathogens.</title>
        <authorList>
            <person name="Haridas S."/>
            <person name="Albert R."/>
            <person name="Binder M."/>
            <person name="Bloem J."/>
            <person name="Labutti K."/>
            <person name="Salamov A."/>
            <person name="Andreopoulos B."/>
            <person name="Baker S."/>
            <person name="Barry K."/>
            <person name="Bills G."/>
            <person name="Bluhm B."/>
            <person name="Cannon C."/>
            <person name="Castanera R."/>
            <person name="Culley D."/>
            <person name="Daum C."/>
            <person name="Ezra D."/>
            <person name="Gonzalez J."/>
            <person name="Henrissat B."/>
            <person name="Kuo A."/>
            <person name="Liang C."/>
            <person name="Lipzen A."/>
            <person name="Lutzoni F."/>
            <person name="Magnuson J."/>
            <person name="Mondo S."/>
            <person name="Nolan M."/>
            <person name="Ohm R."/>
            <person name="Pangilinan J."/>
            <person name="Park H.-J."/>
            <person name="Ramirez L."/>
            <person name="Alfaro M."/>
            <person name="Sun H."/>
            <person name="Tritt A."/>
            <person name="Yoshinaga Y."/>
            <person name="Zwiers L.-H."/>
            <person name="Turgeon B."/>
            <person name="Goodwin S."/>
            <person name="Spatafora J."/>
            <person name="Crous P."/>
            <person name="Grigoriev I."/>
        </authorList>
    </citation>
    <scope>NUCLEOTIDE SEQUENCE</scope>
    <source>
        <strain evidence="11">CBS 113818</strain>
    </source>
</reference>
<evidence type="ECO:0000256" key="7">
    <source>
        <dbReference type="ARBA" id="ARBA00022989"/>
    </source>
</evidence>
<proteinExistence type="inferred from homology"/>
<dbReference type="SUPFAM" id="SSF53448">
    <property type="entry name" value="Nucleotide-diphospho-sugar transferases"/>
    <property type="match status" value="1"/>
</dbReference>
<name>A0A6A7A125_9PLEO</name>
<keyword evidence="5 10" id="KW-0812">Transmembrane</keyword>
<keyword evidence="8" id="KW-0333">Golgi apparatus</keyword>
<evidence type="ECO:0000256" key="9">
    <source>
        <dbReference type="ARBA" id="ARBA00023136"/>
    </source>
</evidence>
<evidence type="ECO:0000313" key="11">
    <source>
        <dbReference type="EMBL" id="KAF2827030.1"/>
    </source>
</evidence>
<dbReference type="InterPro" id="IPR029044">
    <property type="entry name" value="Nucleotide-diphossugar_trans"/>
</dbReference>
<gene>
    <name evidence="11" type="ORF">CC86DRAFT_466779</name>
</gene>
<dbReference type="InterPro" id="IPR022751">
    <property type="entry name" value="Alpha_mannosyltransferase"/>
</dbReference>
<keyword evidence="4" id="KW-0808">Transferase</keyword>